<keyword evidence="2" id="KW-1185">Reference proteome</keyword>
<evidence type="ECO:0000313" key="2">
    <source>
        <dbReference type="Proteomes" id="UP000069771"/>
    </source>
</evidence>
<gene>
    <name evidence="1" type="ORF">AALO17_12640</name>
</gene>
<reference evidence="1 2" key="1">
    <citation type="journal article" date="2016" name="Gut Pathog.">
        <title>Whole genome sequencing of "Faecalibaculum rodentium" ALO17, isolated from C57BL/6J laboratory mouse feces.</title>
        <authorList>
            <person name="Lim S."/>
            <person name="Chang D.H."/>
            <person name="Ahn S."/>
            <person name="Kim B.C."/>
        </authorList>
    </citation>
    <scope>NUCLEOTIDE SEQUENCE [LARGE SCALE GENOMIC DNA]</scope>
    <source>
        <strain evidence="1 2">Alo17</strain>
    </source>
</reference>
<sequence length="39" mass="4195">MRPVYACQNVSGYIDCTTDLWTADEGGRLFPGNAANETG</sequence>
<dbReference type="Proteomes" id="UP000069771">
    <property type="component" value="Chromosome"/>
</dbReference>
<dbReference type="EMBL" id="CP011391">
    <property type="protein sequence ID" value="AMK54398.1"/>
    <property type="molecule type" value="Genomic_DNA"/>
</dbReference>
<dbReference type="AlphaFoldDB" id="A0A140DUS1"/>
<name>A0A140DUS1_9FIRM</name>
<accession>A0A140DUS1</accession>
<organism evidence="1 2">
    <name type="scientific">Faecalibaculum rodentium</name>
    <dbReference type="NCBI Taxonomy" id="1702221"/>
    <lineage>
        <taxon>Bacteria</taxon>
        <taxon>Bacillati</taxon>
        <taxon>Bacillota</taxon>
        <taxon>Erysipelotrichia</taxon>
        <taxon>Erysipelotrichales</taxon>
        <taxon>Erysipelotrichaceae</taxon>
        <taxon>Faecalibaculum</taxon>
    </lineage>
</organism>
<dbReference type="KEGG" id="fro:AALO17_12640"/>
<protein>
    <submittedName>
        <fullName evidence="1">Uncharacterized protein</fullName>
    </submittedName>
</protein>
<proteinExistence type="predicted"/>
<evidence type="ECO:0000313" key="1">
    <source>
        <dbReference type="EMBL" id="AMK54398.1"/>
    </source>
</evidence>